<protein>
    <submittedName>
        <fullName evidence="8">Uncharacterized protein</fullName>
    </submittedName>
</protein>
<gene>
    <name evidence="8" type="ORF">CAC42_6760</name>
</gene>
<dbReference type="EMBL" id="NKHZ01000088">
    <property type="protein sequence ID" value="PNS14247.1"/>
    <property type="molecule type" value="Genomic_DNA"/>
</dbReference>
<evidence type="ECO:0000256" key="7">
    <source>
        <dbReference type="PROSITE-ProRule" id="PRU00221"/>
    </source>
</evidence>
<dbReference type="SMART" id="SM00320">
    <property type="entry name" value="WD40"/>
    <property type="match status" value="9"/>
</dbReference>
<dbReference type="STRING" id="2082308.A0A2K1QGF8"/>
<dbReference type="SUPFAM" id="SSF101908">
    <property type="entry name" value="Putative isomerase YbhE"/>
    <property type="match status" value="1"/>
</dbReference>
<dbReference type="OrthoDB" id="5594999at2759"/>
<dbReference type="GO" id="GO:0005737">
    <property type="term" value="C:cytoplasm"/>
    <property type="evidence" value="ECO:0007669"/>
    <property type="project" value="UniProtKB-SubCell"/>
</dbReference>
<evidence type="ECO:0000256" key="3">
    <source>
        <dbReference type="ARBA" id="ARBA00022574"/>
    </source>
</evidence>
<dbReference type="PROSITE" id="PS00678">
    <property type="entry name" value="WD_REPEATS_1"/>
    <property type="match status" value="1"/>
</dbReference>
<comment type="caution">
    <text evidence="8">The sequence shown here is derived from an EMBL/GenBank/DDBJ whole genome shotgun (WGS) entry which is preliminary data.</text>
</comment>
<dbReference type="InterPro" id="IPR019775">
    <property type="entry name" value="WD40_repeat_CS"/>
</dbReference>
<dbReference type="Gene3D" id="2.130.10.10">
    <property type="entry name" value="YVTN repeat-like/Quinoprotein amine dehydrogenase"/>
    <property type="match status" value="4"/>
</dbReference>
<evidence type="ECO:0000313" key="9">
    <source>
        <dbReference type="Proteomes" id="UP000243797"/>
    </source>
</evidence>
<dbReference type="PANTHER" id="PTHR14344">
    <property type="entry name" value="WD REPEAT PROTEIN"/>
    <property type="match status" value="1"/>
</dbReference>
<dbReference type="PANTHER" id="PTHR14344:SF3">
    <property type="entry name" value="WD REPEAT-CONTAINING PROTEIN 6"/>
    <property type="match status" value="1"/>
</dbReference>
<reference evidence="8 9" key="1">
    <citation type="submission" date="2017-06" db="EMBL/GenBank/DDBJ databases">
        <title>Draft genome sequence of a variant of Elsinoe murrayae.</title>
        <authorList>
            <person name="Cheng Q."/>
        </authorList>
    </citation>
    <scope>NUCLEOTIDE SEQUENCE [LARGE SCALE GENOMIC DNA]</scope>
    <source>
        <strain evidence="8 9">CQ-2017a</strain>
    </source>
</reference>
<evidence type="ECO:0000256" key="4">
    <source>
        <dbReference type="ARBA" id="ARBA00022694"/>
    </source>
</evidence>
<evidence type="ECO:0000256" key="5">
    <source>
        <dbReference type="ARBA" id="ARBA00022737"/>
    </source>
</evidence>
<keyword evidence="9" id="KW-1185">Reference proteome</keyword>
<sequence length="1100" mass="118204">MKNSHGGYPVTALATSDTWLFAGEGPYLRIYDRRSETLIQSTAIFSDTSIHGILLEGRDTRRILIWGASLVTVISVLPGLQKGHGLDVQVVVNPTRCPDWILEGRWSENRDEASPRAALVTAHNALLILRVDEANNTGTVEAATSQSKSILYCAALYWQSNHQIVVAGGTVFGQIVVWSAALGAQQVTAQLHKIFSGHEGSPFGLCFSDANDEISGNVRLLASCSDDRSVRIWDVSSLDCVAYNPQTIVDEVVSTDGDTGFVNHKGTNDHAGGLVAQAMGHASRIWAVSFLSQPHSQDHTSLVTFGEDASCVYWKLDSLQRDDSGALSGNLHSGEVQDRHAGKHIWSRAVCTDSSGLPLIITGGADGAIVMQVAAISRPSETTGAHGVTDFEQIVPMDSRVKIAKIRSYSFVTADELLVVTNAGQVCVARMPRALARQEEFDHNQLDWQEIYRESSLAGFSLTASVTSASTVFLTDNLGSLFCYRPDMPLSRLLDGERKAATLVAKPAYVSHDGAVAAVCLLKRLDDPVAELMELRPCSESNELLQSRAQAIIPPAETVSSFAILHKQLLIGFRSGTIALYNYQSGPAGSEPMAPSAPLRTLTIHTDAITDMASCPSNPAQVLVTSRSGAFSIHALPSLSTLHNLPVPSLSESSLVLPHAESYALAGFHRKSFRLYDPASETTLLSIPCGGSNRSWTFCAAPDGDGGTLVWTQASELRIRAARKERVRRIGGRGGGHGREIKAVAVRWREGGRVLATGAEDTDVKLHRIEGGGDGGGGAEDMRCVRTVRRHNTGIQDLAWTLDGRRLVSAGGCEEMFVWRVRPLDDGGLGVVCEGVCPFVSEGGELRIMSLALCDDGQCAGTDVEEMRMRIVAARSDSSVCVYVYEFKEGKAEWSWSFTGTYTSCCLMNVLPLVDGEEYLTMGTDGYAALMGRCSDGDTTKGPTGSLEMVERFKVHQSAVHTSSLLPWSEGTYLLFSGGDDNALSISIVQSRGNGDSTLTIPRAHAAALTALAVIDHDLATGKVLIVTAGLDQRIKLWSITVDAQQTGVAGLLVTKVEDKYLPVADVSSVCSWEDESDTRVMVCGVGWDVWKVARLSGCS</sequence>
<keyword evidence="4" id="KW-0819">tRNA processing</keyword>
<dbReference type="PROSITE" id="PS50082">
    <property type="entry name" value="WD_REPEATS_2"/>
    <property type="match status" value="1"/>
</dbReference>
<evidence type="ECO:0000256" key="6">
    <source>
        <dbReference type="ARBA" id="ARBA00038255"/>
    </source>
</evidence>
<evidence type="ECO:0000256" key="2">
    <source>
        <dbReference type="ARBA" id="ARBA00022490"/>
    </source>
</evidence>
<dbReference type="InParanoid" id="A0A2K1QGF8"/>
<proteinExistence type="inferred from homology"/>
<dbReference type="AlphaFoldDB" id="A0A2K1QGF8"/>
<dbReference type="InterPro" id="IPR001680">
    <property type="entry name" value="WD40_rpt"/>
</dbReference>
<keyword evidence="3 7" id="KW-0853">WD repeat</keyword>
<accession>A0A2K1QGF8</accession>
<organism evidence="8 9">
    <name type="scientific">Sphaceloma murrayae</name>
    <dbReference type="NCBI Taxonomy" id="2082308"/>
    <lineage>
        <taxon>Eukaryota</taxon>
        <taxon>Fungi</taxon>
        <taxon>Dikarya</taxon>
        <taxon>Ascomycota</taxon>
        <taxon>Pezizomycotina</taxon>
        <taxon>Dothideomycetes</taxon>
        <taxon>Dothideomycetidae</taxon>
        <taxon>Myriangiales</taxon>
        <taxon>Elsinoaceae</taxon>
        <taxon>Sphaceloma</taxon>
    </lineage>
</organism>
<dbReference type="InterPro" id="IPR036322">
    <property type="entry name" value="WD40_repeat_dom_sf"/>
</dbReference>
<comment type="similarity">
    <text evidence="6">Belongs to the WD repeat WDR6 family.</text>
</comment>
<dbReference type="FunCoup" id="A0A2K1QGF8">
    <property type="interactions" value="566"/>
</dbReference>
<name>A0A2K1QGF8_9PEZI</name>
<dbReference type="SUPFAM" id="SSF50978">
    <property type="entry name" value="WD40 repeat-like"/>
    <property type="match status" value="2"/>
</dbReference>
<evidence type="ECO:0000313" key="8">
    <source>
        <dbReference type="EMBL" id="PNS14247.1"/>
    </source>
</evidence>
<evidence type="ECO:0000256" key="1">
    <source>
        <dbReference type="ARBA" id="ARBA00004496"/>
    </source>
</evidence>
<dbReference type="Proteomes" id="UP000243797">
    <property type="component" value="Unassembled WGS sequence"/>
</dbReference>
<comment type="subcellular location">
    <subcellularLocation>
        <location evidence="1">Cytoplasm</location>
    </subcellularLocation>
</comment>
<dbReference type="GO" id="GO:0030488">
    <property type="term" value="P:tRNA methylation"/>
    <property type="evidence" value="ECO:0007669"/>
    <property type="project" value="TreeGrafter"/>
</dbReference>
<keyword evidence="5" id="KW-0677">Repeat</keyword>
<dbReference type="InterPro" id="IPR051973">
    <property type="entry name" value="tRNA_Anticodon_Mtase-Reg"/>
</dbReference>
<keyword evidence="2" id="KW-0963">Cytoplasm</keyword>
<dbReference type="InterPro" id="IPR015943">
    <property type="entry name" value="WD40/YVTN_repeat-like_dom_sf"/>
</dbReference>
<dbReference type="Pfam" id="PF00400">
    <property type="entry name" value="WD40"/>
    <property type="match status" value="2"/>
</dbReference>
<feature type="repeat" description="WD" evidence="7">
    <location>
        <begin position="219"/>
        <end position="243"/>
    </location>
</feature>